<comment type="caution">
    <text evidence="1">The sequence shown here is derived from an EMBL/GenBank/DDBJ whole genome shotgun (WGS) entry which is preliminary data.</text>
</comment>
<keyword evidence="2" id="KW-1185">Reference proteome</keyword>
<protein>
    <submittedName>
        <fullName evidence="1">Uncharacterized protein</fullName>
    </submittedName>
</protein>
<dbReference type="EMBL" id="JARAKH010000041">
    <property type="protein sequence ID" value="KAK8380644.1"/>
    <property type="molecule type" value="Genomic_DNA"/>
</dbReference>
<evidence type="ECO:0000313" key="1">
    <source>
        <dbReference type="EMBL" id="KAK8380644.1"/>
    </source>
</evidence>
<reference evidence="1 2" key="1">
    <citation type="submission" date="2023-03" db="EMBL/GenBank/DDBJ databases">
        <title>High-quality genome of Scylla paramamosain provides insights in environmental adaptation.</title>
        <authorList>
            <person name="Zhang L."/>
        </authorList>
    </citation>
    <scope>NUCLEOTIDE SEQUENCE [LARGE SCALE GENOMIC DNA]</scope>
    <source>
        <strain evidence="1">LZ_2023a</strain>
        <tissue evidence="1">Muscle</tissue>
    </source>
</reference>
<dbReference type="AlphaFoldDB" id="A0AAW0SYW0"/>
<accession>A0AAW0SYW0</accession>
<gene>
    <name evidence="1" type="ORF">O3P69_007923</name>
</gene>
<proteinExistence type="predicted"/>
<name>A0AAW0SYW0_SCYPA</name>
<evidence type="ECO:0000313" key="2">
    <source>
        <dbReference type="Proteomes" id="UP001487740"/>
    </source>
</evidence>
<sequence>MKRIRSLTVLDPAIRHRNEGSRPLRALILPGTDVCGRIPCYLPAVSFPELPRLLILHLALRFICEASRWTAWPLASSGKGHNTSISVMRGVPRMTVPVHLPSDTV</sequence>
<organism evidence="1 2">
    <name type="scientific">Scylla paramamosain</name>
    <name type="common">Mud crab</name>
    <dbReference type="NCBI Taxonomy" id="85552"/>
    <lineage>
        <taxon>Eukaryota</taxon>
        <taxon>Metazoa</taxon>
        <taxon>Ecdysozoa</taxon>
        <taxon>Arthropoda</taxon>
        <taxon>Crustacea</taxon>
        <taxon>Multicrustacea</taxon>
        <taxon>Malacostraca</taxon>
        <taxon>Eumalacostraca</taxon>
        <taxon>Eucarida</taxon>
        <taxon>Decapoda</taxon>
        <taxon>Pleocyemata</taxon>
        <taxon>Brachyura</taxon>
        <taxon>Eubrachyura</taxon>
        <taxon>Portunoidea</taxon>
        <taxon>Portunidae</taxon>
        <taxon>Portuninae</taxon>
        <taxon>Scylla</taxon>
    </lineage>
</organism>
<dbReference type="Proteomes" id="UP001487740">
    <property type="component" value="Unassembled WGS sequence"/>
</dbReference>